<evidence type="ECO:0000313" key="5">
    <source>
        <dbReference type="Proteomes" id="UP001610563"/>
    </source>
</evidence>
<dbReference type="InterPro" id="IPR002110">
    <property type="entry name" value="Ankyrin_rpt"/>
</dbReference>
<reference evidence="4 5" key="1">
    <citation type="submission" date="2024-07" db="EMBL/GenBank/DDBJ databases">
        <title>Section-level genome sequencing and comparative genomics of Aspergillus sections Usti and Cavernicolus.</title>
        <authorList>
            <consortium name="Lawrence Berkeley National Laboratory"/>
            <person name="Nybo J.L."/>
            <person name="Vesth T.C."/>
            <person name="Theobald S."/>
            <person name="Frisvad J.C."/>
            <person name="Larsen T.O."/>
            <person name="Kjaerboelling I."/>
            <person name="Rothschild-Mancinelli K."/>
            <person name="Lyhne E.K."/>
            <person name="Kogle M.E."/>
            <person name="Barry K."/>
            <person name="Clum A."/>
            <person name="Na H."/>
            <person name="Ledsgaard L."/>
            <person name="Lin J."/>
            <person name="Lipzen A."/>
            <person name="Kuo A."/>
            <person name="Riley R."/>
            <person name="Mondo S."/>
            <person name="Labutti K."/>
            <person name="Haridas S."/>
            <person name="Pangalinan J."/>
            <person name="Salamov A.A."/>
            <person name="Simmons B.A."/>
            <person name="Magnuson J.K."/>
            <person name="Chen J."/>
            <person name="Drula E."/>
            <person name="Henrissat B."/>
            <person name="Wiebenga A."/>
            <person name="Lubbers R.J."/>
            <person name="Gomes A.C."/>
            <person name="Makela M.R."/>
            <person name="Stajich J."/>
            <person name="Grigoriev I.V."/>
            <person name="Mortensen U.H."/>
            <person name="De Vries R.P."/>
            <person name="Baker S.E."/>
            <person name="Andersen M.R."/>
        </authorList>
    </citation>
    <scope>NUCLEOTIDE SEQUENCE [LARGE SCALE GENOMIC DNA]</scope>
    <source>
        <strain evidence="4 5">CBS 209.92</strain>
    </source>
</reference>
<feature type="repeat" description="ANK" evidence="3">
    <location>
        <begin position="98"/>
        <end position="136"/>
    </location>
</feature>
<protein>
    <submittedName>
        <fullName evidence="4">Ankyrin repeat-containing domain protein</fullName>
    </submittedName>
</protein>
<dbReference type="PROSITE" id="PS50088">
    <property type="entry name" value="ANK_REPEAT"/>
    <property type="match status" value="1"/>
</dbReference>
<comment type="caution">
    <text evidence="4">The sequence shown here is derived from an EMBL/GenBank/DDBJ whole genome shotgun (WGS) entry which is preliminary data.</text>
</comment>
<dbReference type="InterPro" id="IPR036770">
    <property type="entry name" value="Ankyrin_rpt-contain_sf"/>
</dbReference>
<proteinExistence type="predicted"/>
<keyword evidence="5" id="KW-1185">Reference proteome</keyword>
<dbReference type="PANTHER" id="PTHR24180:SF45">
    <property type="entry name" value="POLY [ADP-RIBOSE] POLYMERASE TANKYRASE"/>
    <property type="match status" value="1"/>
</dbReference>
<dbReference type="EMBL" id="JBFTWV010000133">
    <property type="protein sequence ID" value="KAL2785818.1"/>
    <property type="molecule type" value="Genomic_DNA"/>
</dbReference>
<evidence type="ECO:0000256" key="2">
    <source>
        <dbReference type="ARBA" id="ARBA00023043"/>
    </source>
</evidence>
<name>A0ABR4FS20_9EURO</name>
<sequence length="214" mass="23608">MALVEAGLPVNHPDESGVTLLHYLCDWDNGGDIAKKVELVGFLLDHGADWTTRAFIPRDTVLHRLARAGLLPGSFDDVICRIVREWPGSPDISAVNDHGYTVLHLYSERTILSCSAGKDMVRLLVQAGCDLNVRNNWGYAVAHGNPSPLDSIKAVDFFADLGMDLNLPDSMGRPPLHYVVCNKPVYVRRHEQEAIVRYLLEKGVAPHPGCQSCE</sequence>
<dbReference type="Proteomes" id="UP001610563">
    <property type="component" value="Unassembled WGS sequence"/>
</dbReference>
<dbReference type="InterPro" id="IPR051637">
    <property type="entry name" value="Ank_repeat_dom-contain_49"/>
</dbReference>
<keyword evidence="1" id="KW-0677">Repeat</keyword>
<evidence type="ECO:0000256" key="1">
    <source>
        <dbReference type="ARBA" id="ARBA00022737"/>
    </source>
</evidence>
<gene>
    <name evidence="4" type="ORF">BJX66DRAFT_342723</name>
</gene>
<dbReference type="SUPFAM" id="SSF48403">
    <property type="entry name" value="Ankyrin repeat"/>
    <property type="match status" value="1"/>
</dbReference>
<organism evidence="4 5">
    <name type="scientific">Aspergillus keveii</name>
    <dbReference type="NCBI Taxonomy" id="714993"/>
    <lineage>
        <taxon>Eukaryota</taxon>
        <taxon>Fungi</taxon>
        <taxon>Dikarya</taxon>
        <taxon>Ascomycota</taxon>
        <taxon>Pezizomycotina</taxon>
        <taxon>Eurotiomycetes</taxon>
        <taxon>Eurotiomycetidae</taxon>
        <taxon>Eurotiales</taxon>
        <taxon>Aspergillaceae</taxon>
        <taxon>Aspergillus</taxon>
        <taxon>Aspergillus subgen. Nidulantes</taxon>
    </lineage>
</organism>
<dbReference type="SMART" id="SM00248">
    <property type="entry name" value="ANK"/>
    <property type="match status" value="3"/>
</dbReference>
<dbReference type="Gene3D" id="1.25.40.20">
    <property type="entry name" value="Ankyrin repeat-containing domain"/>
    <property type="match status" value="1"/>
</dbReference>
<dbReference type="Pfam" id="PF00023">
    <property type="entry name" value="Ank"/>
    <property type="match status" value="1"/>
</dbReference>
<accession>A0ABR4FS20</accession>
<evidence type="ECO:0000256" key="3">
    <source>
        <dbReference type="PROSITE-ProRule" id="PRU00023"/>
    </source>
</evidence>
<keyword evidence="2 3" id="KW-0040">ANK repeat</keyword>
<evidence type="ECO:0000313" key="4">
    <source>
        <dbReference type="EMBL" id="KAL2785818.1"/>
    </source>
</evidence>
<dbReference type="PANTHER" id="PTHR24180">
    <property type="entry name" value="CYCLIN-DEPENDENT KINASE INHIBITOR 2C-RELATED"/>
    <property type="match status" value="1"/>
</dbReference>